<keyword evidence="2" id="KW-1133">Transmembrane helix</keyword>
<evidence type="ECO:0000313" key="4">
    <source>
        <dbReference type="EMBL" id="CAD7083953.1"/>
    </source>
</evidence>
<evidence type="ECO:0000256" key="1">
    <source>
        <dbReference type="SAM" id="MobiDB-lite"/>
    </source>
</evidence>
<sequence>MEEKLAAYRRRKRQKEALISFKNKVIAMIPFAGGKPKDDKDSCVVEPVPDLPAKPEPVSYAASDTYSDDLEEEPLSEEEEEKTPQNKWLKYGMWVLYFLFWATCYAIAIELKFGMVFLLFSALFGIYFNTRTRPRRKNEMSPYSVFNEGCESIDGTLKAEQFEREIRYGSASVR</sequence>
<dbReference type="InterPro" id="IPR039159">
    <property type="entry name" value="SAYSD1"/>
</dbReference>
<dbReference type="AlphaFoldDB" id="A0A7R8UN54"/>
<accession>A0A7R8UN54</accession>
<dbReference type="PANTHER" id="PTHR13527:SF0">
    <property type="entry name" value="SAYSVFN DOMAIN-CONTAINING PROTEIN 1"/>
    <property type="match status" value="1"/>
</dbReference>
<dbReference type="InParanoid" id="A0A7R8UN54"/>
<feature type="transmembrane region" description="Helical" evidence="2">
    <location>
        <begin position="91"/>
        <end position="108"/>
    </location>
</feature>
<proteinExistence type="predicted"/>
<reference evidence="4 5" key="1">
    <citation type="submission" date="2020-11" db="EMBL/GenBank/DDBJ databases">
        <authorList>
            <person name="Wallbank WR R."/>
            <person name="Pardo Diaz C."/>
            <person name="Kozak K."/>
            <person name="Martin S."/>
            <person name="Jiggins C."/>
            <person name="Moest M."/>
            <person name="Warren A I."/>
            <person name="Generalovic N T."/>
            <person name="Byers J.R.P. K."/>
            <person name="Montejo-Kovacevich G."/>
            <person name="Yen C E."/>
        </authorList>
    </citation>
    <scope>NUCLEOTIDE SEQUENCE [LARGE SCALE GENOMIC DNA]</scope>
</reference>
<dbReference type="Proteomes" id="UP000594454">
    <property type="component" value="Chromosome 3"/>
</dbReference>
<feature type="region of interest" description="Disordered" evidence="1">
    <location>
        <begin position="32"/>
        <end position="82"/>
    </location>
</feature>
<keyword evidence="5" id="KW-1185">Reference proteome</keyword>
<keyword evidence="2" id="KW-0812">Transmembrane</keyword>
<organism evidence="4 5">
    <name type="scientific">Hermetia illucens</name>
    <name type="common">Black soldier fly</name>
    <dbReference type="NCBI Taxonomy" id="343691"/>
    <lineage>
        <taxon>Eukaryota</taxon>
        <taxon>Metazoa</taxon>
        <taxon>Ecdysozoa</taxon>
        <taxon>Arthropoda</taxon>
        <taxon>Hexapoda</taxon>
        <taxon>Insecta</taxon>
        <taxon>Pterygota</taxon>
        <taxon>Neoptera</taxon>
        <taxon>Endopterygota</taxon>
        <taxon>Diptera</taxon>
        <taxon>Brachycera</taxon>
        <taxon>Stratiomyomorpha</taxon>
        <taxon>Stratiomyidae</taxon>
        <taxon>Hermetiinae</taxon>
        <taxon>Hermetia</taxon>
    </lineage>
</organism>
<dbReference type="PANTHER" id="PTHR13527">
    <property type="entry name" value="SAYSVFN DOMAIN-CONTAINING PROTEIN 1"/>
    <property type="match status" value="1"/>
</dbReference>
<dbReference type="OMA" id="NEGCESI"/>
<gene>
    <name evidence="4" type="ORF">HERILL_LOCUS6875</name>
</gene>
<evidence type="ECO:0000259" key="3">
    <source>
        <dbReference type="Pfam" id="PF10260"/>
    </source>
</evidence>
<dbReference type="FunCoup" id="A0A7R8UN54">
    <property type="interactions" value="2"/>
</dbReference>
<evidence type="ECO:0000256" key="2">
    <source>
        <dbReference type="SAM" id="Phobius"/>
    </source>
</evidence>
<evidence type="ECO:0000313" key="5">
    <source>
        <dbReference type="Proteomes" id="UP000594454"/>
    </source>
</evidence>
<dbReference type="Pfam" id="PF10260">
    <property type="entry name" value="SAYSvFN"/>
    <property type="match status" value="1"/>
</dbReference>
<name>A0A7R8UN54_HERIL</name>
<dbReference type="InterPro" id="IPR019387">
    <property type="entry name" value="SAYSvFN_dom"/>
</dbReference>
<dbReference type="EMBL" id="LR899011">
    <property type="protein sequence ID" value="CAD7083953.1"/>
    <property type="molecule type" value="Genomic_DNA"/>
</dbReference>
<feature type="transmembrane region" description="Helical" evidence="2">
    <location>
        <begin position="114"/>
        <end position="130"/>
    </location>
</feature>
<feature type="domain" description="SAYSvFN" evidence="3">
    <location>
        <begin position="97"/>
        <end position="166"/>
    </location>
</feature>
<protein>
    <recommendedName>
        <fullName evidence="3">SAYSvFN domain-containing protein</fullName>
    </recommendedName>
</protein>
<feature type="compositionally biased region" description="Acidic residues" evidence="1">
    <location>
        <begin position="66"/>
        <end position="81"/>
    </location>
</feature>
<dbReference type="OrthoDB" id="71310at2759"/>
<keyword evidence="2" id="KW-0472">Membrane</keyword>